<reference evidence="2 3" key="1">
    <citation type="submission" date="2020-11" db="EMBL/GenBank/DDBJ databases">
        <authorList>
            <person name="Wallbank WR R."/>
            <person name="Pardo Diaz C."/>
            <person name="Kozak K."/>
            <person name="Martin S."/>
            <person name="Jiggins C."/>
            <person name="Moest M."/>
            <person name="Warren A I."/>
            <person name="Generalovic N T."/>
            <person name="Byers J.R.P. K."/>
            <person name="Montejo-Kovacevich G."/>
            <person name="Yen C E."/>
        </authorList>
    </citation>
    <scope>NUCLEOTIDE SEQUENCE [LARGE SCALE GENOMIC DNA]</scope>
</reference>
<keyword evidence="3" id="KW-1185">Reference proteome</keyword>
<dbReference type="AlphaFoldDB" id="A0A7R8YPW8"/>
<dbReference type="Pfam" id="PF15886">
    <property type="entry name" value="CBM39"/>
    <property type="match status" value="1"/>
</dbReference>
<organism evidence="2 3">
    <name type="scientific">Hermetia illucens</name>
    <name type="common">Black soldier fly</name>
    <dbReference type="NCBI Taxonomy" id="343691"/>
    <lineage>
        <taxon>Eukaryota</taxon>
        <taxon>Metazoa</taxon>
        <taxon>Ecdysozoa</taxon>
        <taxon>Arthropoda</taxon>
        <taxon>Hexapoda</taxon>
        <taxon>Insecta</taxon>
        <taxon>Pterygota</taxon>
        <taxon>Neoptera</taxon>
        <taxon>Endopterygota</taxon>
        <taxon>Diptera</taxon>
        <taxon>Brachycera</taxon>
        <taxon>Stratiomyomorpha</taxon>
        <taxon>Stratiomyidae</taxon>
        <taxon>Hermetiinae</taxon>
        <taxon>Hermetia</taxon>
    </lineage>
</organism>
<protein>
    <recommendedName>
        <fullName evidence="1">CBM39 domain-containing protein</fullName>
    </recommendedName>
</protein>
<sequence length="264" mass="29372">MSKDILSSKNGRWSFEDKSAQLRVGDVVNYWIFVQVNGVGHRVDNLSSIITELPQADRKDDNFPSVSNVHPLAQPALYNEPEAEIAAGPVRNCPTPAVTTTTTTTTPAPPICEQCVCTEDQMEFLNAQLNFTKTQLSAANTKLGPIQRELSSLKEFVSEMMEDMNLGTKLLLVGQQPPQGNALEAVRNLITDKLELFDLEEKIYNAQKTDTGIAFEMTTPIDKKRILVRANKKLQSSNYRIVDPQSRDTIVNGAYMLDERVGLN</sequence>
<dbReference type="PROSITE" id="PS51969">
    <property type="entry name" value="CBM39"/>
    <property type="match status" value="1"/>
</dbReference>
<proteinExistence type="predicted"/>
<dbReference type="InParanoid" id="A0A7R8YPW8"/>
<dbReference type="EMBL" id="LR899009">
    <property type="protein sequence ID" value="CAD7079890.1"/>
    <property type="molecule type" value="Genomic_DNA"/>
</dbReference>
<dbReference type="OrthoDB" id="4781at2759"/>
<evidence type="ECO:0000259" key="1">
    <source>
        <dbReference type="PROSITE" id="PS51969"/>
    </source>
</evidence>
<gene>
    <name evidence="2" type="ORF">HERILL_LOCUS3077</name>
</gene>
<dbReference type="InterPro" id="IPR043030">
    <property type="entry name" value="BGBP_N_sf"/>
</dbReference>
<accession>A0A7R8YPW8</accession>
<name>A0A7R8YPW8_HERIL</name>
<dbReference type="Gene3D" id="2.60.40.2140">
    <property type="entry name" value="Beta-1,3-glucan-recognition protein, N-terminal domain"/>
    <property type="match status" value="1"/>
</dbReference>
<feature type="domain" description="CBM39" evidence="1">
    <location>
        <begin position="1"/>
        <end position="55"/>
    </location>
</feature>
<evidence type="ECO:0000313" key="3">
    <source>
        <dbReference type="Proteomes" id="UP000594454"/>
    </source>
</evidence>
<dbReference type="InterPro" id="IPR031756">
    <property type="entry name" value="BGBP_N"/>
</dbReference>
<dbReference type="GO" id="GO:0030246">
    <property type="term" value="F:carbohydrate binding"/>
    <property type="evidence" value="ECO:0007669"/>
    <property type="project" value="InterPro"/>
</dbReference>
<dbReference type="Proteomes" id="UP000594454">
    <property type="component" value="Chromosome 1"/>
</dbReference>
<evidence type="ECO:0000313" key="2">
    <source>
        <dbReference type="EMBL" id="CAD7079890.1"/>
    </source>
</evidence>